<gene>
    <name evidence="3" type="ORF">ACFYXI_26760</name>
</gene>
<feature type="domain" description="Lipoyl-binding" evidence="2">
    <location>
        <begin position="1"/>
        <end position="70"/>
    </location>
</feature>
<keyword evidence="4" id="KW-1185">Reference proteome</keyword>
<evidence type="ECO:0000259" key="2">
    <source>
        <dbReference type="PROSITE" id="PS50968"/>
    </source>
</evidence>
<protein>
    <submittedName>
        <fullName evidence="3">Biotin/lipoyl-binding carrier protein</fullName>
    </submittedName>
</protein>
<evidence type="ECO:0000313" key="4">
    <source>
        <dbReference type="Proteomes" id="UP001602013"/>
    </source>
</evidence>
<proteinExistence type="predicted"/>
<dbReference type="Pfam" id="PF00364">
    <property type="entry name" value="Biotin_lipoyl"/>
    <property type="match status" value="1"/>
</dbReference>
<dbReference type="SUPFAM" id="SSF51230">
    <property type="entry name" value="Single hybrid motif"/>
    <property type="match status" value="1"/>
</dbReference>
<dbReference type="PROSITE" id="PS50968">
    <property type="entry name" value="BIOTINYL_LIPOYL"/>
    <property type="match status" value="1"/>
</dbReference>
<dbReference type="InterPro" id="IPR000089">
    <property type="entry name" value="Biotin_lipoyl"/>
</dbReference>
<dbReference type="NCBIfam" id="NF004547">
    <property type="entry name" value="PRK05889.1"/>
    <property type="match status" value="1"/>
</dbReference>
<name>A0ABW6SW12_9ACTN</name>
<dbReference type="InterPro" id="IPR050709">
    <property type="entry name" value="Biotin_Carboxyl_Carrier/Decarb"/>
</dbReference>
<dbReference type="Gene3D" id="2.40.50.100">
    <property type="match status" value="1"/>
</dbReference>
<reference evidence="3 4" key="1">
    <citation type="submission" date="2024-10" db="EMBL/GenBank/DDBJ databases">
        <title>The Natural Products Discovery Center: Release of the First 8490 Sequenced Strains for Exploring Actinobacteria Biosynthetic Diversity.</title>
        <authorList>
            <person name="Kalkreuter E."/>
            <person name="Kautsar S.A."/>
            <person name="Yang D."/>
            <person name="Bader C.D."/>
            <person name="Teijaro C.N."/>
            <person name="Fluegel L."/>
            <person name="Davis C.M."/>
            <person name="Simpson J.R."/>
            <person name="Lauterbach L."/>
            <person name="Steele A.D."/>
            <person name="Gui C."/>
            <person name="Meng S."/>
            <person name="Li G."/>
            <person name="Viehrig K."/>
            <person name="Ye F."/>
            <person name="Su P."/>
            <person name="Kiefer A.F."/>
            <person name="Nichols A."/>
            <person name="Cepeda A.J."/>
            <person name="Yan W."/>
            <person name="Fan B."/>
            <person name="Jiang Y."/>
            <person name="Adhikari A."/>
            <person name="Zheng C.-J."/>
            <person name="Schuster L."/>
            <person name="Cowan T.M."/>
            <person name="Smanski M.J."/>
            <person name="Chevrette M.G."/>
            <person name="De Carvalho L.P.S."/>
            <person name="Shen B."/>
        </authorList>
    </citation>
    <scope>NUCLEOTIDE SEQUENCE [LARGE SCALE GENOMIC DNA]</scope>
    <source>
        <strain evidence="3 4">NPDC002173</strain>
    </source>
</reference>
<dbReference type="RefSeq" id="WP_218001608.1">
    <property type="nucleotide sequence ID" value="NZ_BBYJ01000004.1"/>
</dbReference>
<organism evidence="3 4">
    <name type="scientific">Microtetraspora malaysiensis</name>
    <dbReference type="NCBI Taxonomy" id="161358"/>
    <lineage>
        <taxon>Bacteria</taxon>
        <taxon>Bacillati</taxon>
        <taxon>Actinomycetota</taxon>
        <taxon>Actinomycetes</taxon>
        <taxon>Streptosporangiales</taxon>
        <taxon>Streptosporangiaceae</taxon>
        <taxon>Microtetraspora</taxon>
    </lineage>
</organism>
<keyword evidence="1" id="KW-0092">Biotin</keyword>
<dbReference type="PANTHER" id="PTHR45266">
    <property type="entry name" value="OXALOACETATE DECARBOXYLASE ALPHA CHAIN"/>
    <property type="match status" value="1"/>
</dbReference>
<dbReference type="InterPro" id="IPR011053">
    <property type="entry name" value="Single_hybrid_motif"/>
</dbReference>
<sequence length="70" mass="7453">MAEVRAEMVANVWKIVVSEGDTVAEGETLVILESMKMEIPVIAEDAGVVAQLKVAEGDVIQEGDLIAVIE</sequence>
<evidence type="ECO:0000313" key="3">
    <source>
        <dbReference type="EMBL" id="MFF3669196.1"/>
    </source>
</evidence>
<dbReference type="Proteomes" id="UP001602013">
    <property type="component" value="Unassembled WGS sequence"/>
</dbReference>
<dbReference type="PANTHER" id="PTHR45266:SF3">
    <property type="entry name" value="OXALOACETATE DECARBOXYLASE ALPHA CHAIN"/>
    <property type="match status" value="1"/>
</dbReference>
<evidence type="ECO:0000256" key="1">
    <source>
        <dbReference type="ARBA" id="ARBA00023267"/>
    </source>
</evidence>
<comment type="caution">
    <text evidence="3">The sequence shown here is derived from an EMBL/GenBank/DDBJ whole genome shotgun (WGS) entry which is preliminary data.</text>
</comment>
<accession>A0ABW6SW12</accession>
<dbReference type="EMBL" id="JBIASD010000019">
    <property type="protein sequence ID" value="MFF3669196.1"/>
    <property type="molecule type" value="Genomic_DNA"/>
</dbReference>
<dbReference type="CDD" id="cd06850">
    <property type="entry name" value="biotinyl_domain"/>
    <property type="match status" value="1"/>
</dbReference>